<dbReference type="InterPro" id="IPR019600">
    <property type="entry name" value="Hemin_uptake_protein_HemP"/>
</dbReference>
<name>A0A6B8MAU9_9HYPH</name>
<dbReference type="KEGG" id="mpar:F7D14_03945"/>
<reference evidence="1 2" key="1">
    <citation type="submission" date="2019-09" db="EMBL/GenBank/DDBJ databases">
        <title>Isolation and complete genome sequencing of Methylocystis species.</title>
        <authorList>
            <person name="Rumah B.L."/>
            <person name="Stead C.E."/>
            <person name="Stevens B.C."/>
            <person name="Minton N.P."/>
            <person name="Grosse-Honebrink A."/>
            <person name="Zhang Y."/>
        </authorList>
    </citation>
    <scope>NUCLEOTIDE SEQUENCE [LARGE SCALE GENOMIC DNA]</scope>
    <source>
        <strain evidence="1 2">BRCS2</strain>
    </source>
</reference>
<dbReference type="Pfam" id="PF10636">
    <property type="entry name" value="hemP"/>
    <property type="match status" value="1"/>
</dbReference>
<dbReference type="EMBL" id="CP044331">
    <property type="protein sequence ID" value="QGM99535.1"/>
    <property type="molecule type" value="Genomic_DNA"/>
</dbReference>
<evidence type="ECO:0000313" key="1">
    <source>
        <dbReference type="EMBL" id="QGM99535.1"/>
    </source>
</evidence>
<dbReference type="Proteomes" id="UP000422569">
    <property type="component" value="Chromosome"/>
</dbReference>
<keyword evidence="2" id="KW-1185">Reference proteome</keyword>
<dbReference type="Gene3D" id="2.10.70.10">
    <property type="entry name" value="Complement Module, domain 1"/>
    <property type="match status" value="1"/>
</dbReference>
<dbReference type="AlphaFoldDB" id="A0A6B8MAU9"/>
<evidence type="ECO:0000313" key="2">
    <source>
        <dbReference type="Proteomes" id="UP000422569"/>
    </source>
</evidence>
<protein>
    <submittedName>
        <fullName evidence="1">Hemin uptake protein HemP</fullName>
    </submittedName>
</protein>
<proteinExistence type="predicted"/>
<accession>A0A6B8MAU9</accession>
<sequence length="84" mass="9230">MSRRRKPNAYGEALAESRASEHAVARLNAITRDGAAPDSLLSAQPPREIDALNLLGSGREVVIFHSGCRYRLRITSTNKLILTK</sequence>
<organism evidence="1 2">
    <name type="scientific">Methylocystis parvus</name>
    <dbReference type="NCBI Taxonomy" id="134"/>
    <lineage>
        <taxon>Bacteria</taxon>
        <taxon>Pseudomonadati</taxon>
        <taxon>Pseudomonadota</taxon>
        <taxon>Alphaproteobacteria</taxon>
        <taxon>Hyphomicrobiales</taxon>
        <taxon>Methylocystaceae</taxon>
        <taxon>Methylocystis</taxon>
    </lineage>
</organism>
<gene>
    <name evidence="1" type="ORF">F7D14_03945</name>
</gene>